<sequence length="64" mass="7685">MARNKPDKNSSKLDMDSKELAMLILKERGIDYEDFLNEKHREVIQKNALFIKEAIEFKREMEKQ</sequence>
<reference evidence="1 2" key="1">
    <citation type="submission" date="2020-08" db="EMBL/GenBank/DDBJ databases">
        <title>A Genomic Blueprint of the Chicken Gut Microbiome.</title>
        <authorList>
            <person name="Gilroy R."/>
            <person name="Ravi A."/>
            <person name="Getino M."/>
            <person name="Pursley I."/>
            <person name="Horton D.L."/>
            <person name="Alikhan N.-F."/>
            <person name="Baker D."/>
            <person name="Gharbi K."/>
            <person name="Hall N."/>
            <person name="Watson M."/>
            <person name="Adriaenssens E.M."/>
            <person name="Foster-Nyarko E."/>
            <person name="Jarju S."/>
            <person name="Secka A."/>
            <person name="Antonio M."/>
            <person name="Oren A."/>
            <person name="Chaudhuri R."/>
            <person name="La Ragione R.M."/>
            <person name="Hildebrand F."/>
            <person name="Pallen M.J."/>
        </authorList>
    </citation>
    <scope>NUCLEOTIDE SEQUENCE [LARGE SCALE GENOMIC DNA]</scope>
    <source>
        <strain evidence="1 2">Sa3CUN1</strain>
    </source>
</reference>
<organism evidence="1 2">
    <name type="scientific">Clostridium gallinarum</name>
    <dbReference type="NCBI Taxonomy" id="2762246"/>
    <lineage>
        <taxon>Bacteria</taxon>
        <taxon>Bacillati</taxon>
        <taxon>Bacillota</taxon>
        <taxon>Clostridia</taxon>
        <taxon>Eubacteriales</taxon>
        <taxon>Clostridiaceae</taxon>
        <taxon>Clostridium</taxon>
    </lineage>
</organism>
<keyword evidence="2" id="KW-1185">Reference proteome</keyword>
<evidence type="ECO:0000313" key="2">
    <source>
        <dbReference type="Proteomes" id="UP000640335"/>
    </source>
</evidence>
<accession>A0ABR8Q796</accession>
<dbReference type="EMBL" id="JACSQZ010000071">
    <property type="protein sequence ID" value="MBD7916301.1"/>
    <property type="molecule type" value="Genomic_DNA"/>
</dbReference>
<name>A0ABR8Q796_9CLOT</name>
<comment type="caution">
    <text evidence="1">The sequence shown here is derived from an EMBL/GenBank/DDBJ whole genome shotgun (WGS) entry which is preliminary data.</text>
</comment>
<protein>
    <submittedName>
        <fullName evidence="1">Uncharacterized protein</fullName>
    </submittedName>
</protein>
<proteinExistence type="predicted"/>
<dbReference type="Proteomes" id="UP000640335">
    <property type="component" value="Unassembled WGS sequence"/>
</dbReference>
<evidence type="ECO:0000313" key="1">
    <source>
        <dbReference type="EMBL" id="MBD7916301.1"/>
    </source>
</evidence>
<dbReference type="RefSeq" id="WP_191751044.1">
    <property type="nucleotide sequence ID" value="NZ_JACSQZ010000071.1"/>
</dbReference>
<gene>
    <name evidence="1" type="ORF">H9660_14230</name>
</gene>